<dbReference type="EMBL" id="CM055756">
    <property type="protein sequence ID" value="KAJ7989422.1"/>
    <property type="molecule type" value="Genomic_DNA"/>
</dbReference>
<sequence length="148" mass="15856">MAFRGGQKHGRFRSFLPNSPRPANAKEQRSGKNDTRRPDLCMSVPPPLFISPSLHLSGHKVEKAEVGKAGADCSETALLGGGYGARLGPKSTLQESGLSFVYTSIYISGQQGNVSQRPPERRQVMLNTCASNGRSTSLDALVQRLTAG</sequence>
<comment type="caution">
    <text evidence="1">The sequence shown here is derived from an EMBL/GenBank/DDBJ whole genome shotgun (WGS) entry which is preliminary data.</text>
</comment>
<organism evidence="1 2">
    <name type="scientific">Dallia pectoralis</name>
    <name type="common">Alaska blackfish</name>
    <dbReference type="NCBI Taxonomy" id="75939"/>
    <lineage>
        <taxon>Eukaryota</taxon>
        <taxon>Metazoa</taxon>
        <taxon>Chordata</taxon>
        <taxon>Craniata</taxon>
        <taxon>Vertebrata</taxon>
        <taxon>Euteleostomi</taxon>
        <taxon>Actinopterygii</taxon>
        <taxon>Neopterygii</taxon>
        <taxon>Teleostei</taxon>
        <taxon>Protacanthopterygii</taxon>
        <taxon>Esociformes</taxon>
        <taxon>Umbridae</taxon>
        <taxon>Dallia</taxon>
    </lineage>
</organism>
<keyword evidence="2" id="KW-1185">Reference proteome</keyword>
<evidence type="ECO:0000313" key="2">
    <source>
        <dbReference type="Proteomes" id="UP001157502"/>
    </source>
</evidence>
<protein>
    <submittedName>
        <fullName evidence="1">Uncharacterized protein</fullName>
    </submittedName>
</protein>
<dbReference type="Proteomes" id="UP001157502">
    <property type="component" value="Chromosome 29"/>
</dbReference>
<proteinExistence type="predicted"/>
<evidence type="ECO:0000313" key="1">
    <source>
        <dbReference type="EMBL" id="KAJ7989422.1"/>
    </source>
</evidence>
<accession>A0ACC2FDL8</accession>
<reference evidence="1" key="1">
    <citation type="submission" date="2021-05" db="EMBL/GenBank/DDBJ databases">
        <authorList>
            <person name="Pan Q."/>
            <person name="Jouanno E."/>
            <person name="Zahm M."/>
            <person name="Klopp C."/>
            <person name="Cabau C."/>
            <person name="Louis A."/>
            <person name="Berthelot C."/>
            <person name="Parey E."/>
            <person name="Roest Crollius H."/>
            <person name="Montfort J."/>
            <person name="Robinson-Rechavi M."/>
            <person name="Bouchez O."/>
            <person name="Lampietro C."/>
            <person name="Lopez Roques C."/>
            <person name="Donnadieu C."/>
            <person name="Postlethwait J."/>
            <person name="Bobe J."/>
            <person name="Dillon D."/>
            <person name="Chandos A."/>
            <person name="von Hippel F."/>
            <person name="Guiguen Y."/>
        </authorList>
    </citation>
    <scope>NUCLEOTIDE SEQUENCE</scope>
    <source>
        <strain evidence="1">YG-Jan2019</strain>
    </source>
</reference>
<name>A0ACC2FDL8_DALPE</name>
<gene>
    <name evidence="1" type="ORF">DPEC_G00304380</name>
</gene>